<keyword evidence="4" id="KW-1185">Reference proteome</keyword>
<protein>
    <submittedName>
        <fullName evidence="3">Uncharacterized protein</fullName>
    </submittedName>
</protein>
<feature type="signal peptide" evidence="2">
    <location>
        <begin position="1"/>
        <end position="24"/>
    </location>
</feature>
<accession>A0A7L9TZ29</accession>
<evidence type="ECO:0000313" key="4">
    <source>
        <dbReference type="Proteomes" id="UP000593875"/>
    </source>
</evidence>
<reference evidence="3 4" key="1">
    <citation type="submission" date="2020-10" db="EMBL/GenBank/DDBJ databases">
        <title>Genome sequencing of Massilia sp. LPB0304.</title>
        <authorList>
            <person name="Kim J."/>
        </authorList>
    </citation>
    <scope>NUCLEOTIDE SEQUENCE [LARGE SCALE GENOMIC DNA]</scope>
    <source>
        <strain evidence="3 4">LPB0304</strain>
    </source>
</reference>
<dbReference type="RefSeq" id="WP_193684933.1">
    <property type="nucleotide sequence ID" value="NZ_CP062941.1"/>
</dbReference>
<dbReference type="PROSITE" id="PS51257">
    <property type="entry name" value="PROKAR_LIPOPROTEIN"/>
    <property type="match status" value="1"/>
</dbReference>
<feature type="compositionally biased region" description="Low complexity" evidence="1">
    <location>
        <begin position="162"/>
        <end position="183"/>
    </location>
</feature>
<name>A0A7L9TZ29_9BURK</name>
<feature type="region of interest" description="Disordered" evidence="1">
    <location>
        <begin position="122"/>
        <end position="230"/>
    </location>
</feature>
<organism evidence="3 4">
    <name type="scientific">Massilia litorea</name>
    <dbReference type="NCBI Taxonomy" id="2769491"/>
    <lineage>
        <taxon>Bacteria</taxon>
        <taxon>Pseudomonadati</taxon>
        <taxon>Pseudomonadota</taxon>
        <taxon>Betaproteobacteria</taxon>
        <taxon>Burkholderiales</taxon>
        <taxon>Oxalobacteraceae</taxon>
        <taxon>Telluria group</taxon>
        <taxon>Massilia</taxon>
    </lineage>
</organism>
<feature type="chain" id="PRO_5032865575" evidence="2">
    <location>
        <begin position="25"/>
        <end position="230"/>
    </location>
</feature>
<dbReference type="Proteomes" id="UP000593875">
    <property type="component" value="Chromosome"/>
</dbReference>
<evidence type="ECO:0000313" key="3">
    <source>
        <dbReference type="EMBL" id="QOL47877.1"/>
    </source>
</evidence>
<feature type="compositionally biased region" description="Basic and acidic residues" evidence="1">
    <location>
        <begin position="184"/>
        <end position="221"/>
    </location>
</feature>
<sequence length="230" mass="24992">MTKSQSLLRHGGAVLMFSLLAACAGQRPAPVSKAVAPTTSVAQADERLAAVAAERAAIGARYTAREAVCYDKFFVNNCLDEAKELRRMALAEQRMIEVEAEHFKRKNTVEQRDKAIAEAEAKFQAEEASAAAQPPVAPKTLTPVPPPRASTVPGRIARRNARAAQEAAAEPANAATRAANAAAFEERRRKSEERQRDVARRKAEREAKRAAEKARKEKAEAEQQAPAPSR</sequence>
<evidence type="ECO:0000256" key="2">
    <source>
        <dbReference type="SAM" id="SignalP"/>
    </source>
</evidence>
<evidence type="ECO:0000256" key="1">
    <source>
        <dbReference type="SAM" id="MobiDB-lite"/>
    </source>
</evidence>
<dbReference type="KEGG" id="mlir:LPB04_12660"/>
<dbReference type="AlphaFoldDB" id="A0A7L9TZ29"/>
<gene>
    <name evidence="3" type="ORF">LPB04_12660</name>
</gene>
<proteinExistence type="predicted"/>
<keyword evidence="2" id="KW-0732">Signal</keyword>
<dbReference type="EMBL" id="CP062941">
    <property type="protein sequence ID" value="QOL47877.1"/>
    <property type="molecule type" value="Genomic_DNA"/>
</dbReference>